<evidence type="ECO:0000313" key="2">
    <source>
        <dbReference type="Proteomes" id="UP000322234"/>
    </source>
</evidence>
<keyword evidence="2" id="KW-1185">Reference proteome</keyword>
<organism evidence="1 2">
    <name type="scientific">Bos mutus</name>
    <name type="common">wild yak</name>
    <dbReference type="NCBI Taxonomy" id="72004"/>
    <lineage>
        <taxon>Eukaryota</taxon>
        <taxon>Metazoa</taxon>
        <taxon>Chordata</taxon>
        <taxon>Craniata</taxon>
        <taxon>Vertebrata</taxon>
        <taxon>Euteleostomi</taxon>
        <taxon>Mammalia</taxon>
        <taxon>Eutheria</taxon>
        <taxon>Laurasiatheria</taxon>
        <taxon>Artiodactyla</taxon>
        <taxon>Ruminantia</taxon>
        <taxon>Pecora</taxon>
        <taxon>Bovidae</taxon>
        <taxon>Bovinae</taxon>
        <taxon>Bos</taxon>
    </lineage>
</organism>
<dbReference type="AlphaFoldDB" id="A0A6B0QWE3"/>
<dbReference type="Proteomes" id="UP000322234">
    <property type="component" value="Unassembled WGS sequence"/>
</dbReference>
<sequence>MRGAALARARAAVGTKDALLTRVRDRLFISVLVPAKPFRTLKSPPPPAKECEWRVYKQRVRPWHGSVSQMSALENIEIKRNLTYESFGSGQYSGLEKEEMEP</sequence>
<proteinExistence type="predicted"/>
<gene>
    <name evidence="1" type="ORF">E5288_WYG005998</name>
</gene>
<reference evidence="1" key="1">
    <citation type="submission" date="2019-10" db="EMBL/GenBank/DDBJ databases">
        <title>The sequence and de novo assembly of the wild yak genome.</title>
        <authorList>
            <person name="Liu Y."/>
        </authorList>
    </citation>
    <scope>NUCLEOTIDE SEQUENCE [LARGE SCALE GENOMIC DNA]</scope>
    <source>
        <strain evidence="1">WY2019</strain>
    </source>
</reference>
<dbReference type="EMBL" id="VBQZ03000007">
    <property type="protein sequence ID" value="MXQ81402.1"/>
    <property type="molecule type" value="Genomic_DNA"/>
</dbReference>
<comment type="caution">
    <text evidence="1">The sequence shown here is derived from an EMBL/GenBank/DDBJ whole genome shotgun (WGS) entry which is preliminary data.</text>
</comment>
<protein>
    <submittedName>
        <fullName evidence="1">Uncharacterized protein</fullName>
    </submittedName>
</protein>
<evidence type="ECO:0000313" key="1">
    <source>
        <dbReference type="EMBL" id="MXQ81402.1"/>
    </source>
</evidence>
<name>A0A6B0QWE3_9CETA</name>
<accession>A0A6B0QWE3</accession>